<comment type="subcellular location">
    <subcellularLocation>
        <location evidence="1">Mitochondrion</location>
    </subcellularLocation>
</comment>
<dbReference type="EMBL" id="JAERUA010000013">
    <property type="protein sequence ID" value="KAI1891782.1"/>
    <property type="molecule type" value="Genomic_DNA"/>
</dbReference>
<comment type="caution">
    <text evidence="8">The sequence shown here is derived from an EMBL/GenBank/DDBJ whole genome shotgun (WGS) entry which is preliminary data.</text>
</comment>
<name>A0A8T3D6V1_9TELE</name>
<dbReference type="Proteomes" id="UP000829720">
    <property type="component" value="Unassembled WGS sequence"/>
</dbReference>
<keyword evidence="3" id="KW-0689">Ribosomal protein</keyword>
<dbReference type="GO" id="GO:0003735">
    <property type="term" value="F:structural constituent of ribosome"/>
    <property type="evidence" value="ECO:0007669"/>
    <property type="project" value="TreeGrafter"/>
</dbReference>
<comment type="similarity">
    <text evidence="6">Belongs to the mitochondrion-specific ribosomal protein mL54 family.</text>
</comment>
<keyword evidence="5" id="KW-0687">Ribonucleoprotein</keyword>
<evidence type="ECO:0000256" key="7">
    <source>
        <dbReference type="ARBA" id="ARBA00035179"/>
    </source>
</evidence>
<dbReference type="OrthoDB" id="10252718at2759"/>
<evidence type="ECO:0000256" key="4">
    <source>
        <dbReference type="ARBA" id="ARBA00023128"/>
    </source>
</evidence>
<proteinExistence type="inferred from homology"/>
<evidence type="ECO:0000256" key="5">
    <source>
        <dbReference type="ARBA" id="ARBA00023274"/>
    </source>
</evidence>
<evidence type="ECO:0000256" key="1">
    <source>
        <dbReference type="ARBA" id="ARBA00004173"/>
    </source>
</evidence>
<organism evidence="8 9">
    <name type="scientific">Albula goreensis</name>
    <dbReference type="NCBI Taxonomy" id="1534307"/>
    <lineage>
        <taxon>Eukaryota</taxon>
        <taxon>Metazoa</taxon>
        <taxon>Chordata</taxon>
        <taxon>Craniata</taxon>
        <taxon>Vertebrata</taxon>
        <taxon>Euteleostomi</taxon>
        <taxon>Actinopterygii</taxon>
        <taxon>Neopterygii</taxon>
        <taxon>Teleostei</taxon>
        <taxon>Albuliformes</taxon>
        <taxon>Albulidae</taxon>
        <taxon>Albula</taxon>
    </lineage>
</organism>
<reference evidence="8" key="1">
    <citation type="submission" date="2021-01" db="EMBL/GenBank/DDBJ databases">
        <authorList>
            <person name="Zahm M."/>
            <person name="Roques C."/>
            <person name="Cabau C."/>
            <person name="Klopp C."/>
            <person name="Donnadieu C."/>
            <person name="Jouanno E."/>
            <person name="Lampietro C."/>
            <person name="Louis A."/>
            <person name="Herpin A."/>
            <person name="Echchiki A."/>
            <person name="Berthelot C."/>
            <person name="Parey E."/>
            <person name="Roest-Crollius H."/>
            <person name="Braasch I."/>
            <person name="Postlethwait J."/>
            <person name="Bobe J."/>
            <person name="Montfort J."/>
            <person name="Bouchez O."/>
            <person name="Begum T."/>
            <person name="Mejri S."/>
            <person name="Adams A."/>
            <person name="Chen W.-J."/>
            <person name="Guiguen Y."/>
        </authorList>
    </citation>
    <scope>NUCLEOTIDE SEQUENCE</scope>
    <source>
        <tissue evidence="8">Blood</tissue>
    </source>
</reference>
<keyword evidence="2" id="KW-0809">Transit peptide</keyword>
<gene>
    <name evidence="8" type="ORF">AGOR_G00147300</name>
</gene>
<dbReference type="PANTHER" id="PTHR28595:SF1">
    <property type="entry name" value="LARGE RIBOSOMAL SUBUNIT PROTEIN ML54"/>
    <property type="match status" value="1"/>
</dbReference>
<keyword evidence="9" id="KW-1185">Reference proteome</keyword>
<dbReference type="GO" id="GO:0005762">
    <property type="term" value="C:mitochondrial large ribosomal subunit"/>
    <property type="evidence" value="ECO:0007669"/>
    <property type="project" value="TreeGrafter"/>
</dbReference>
<protein>
    <recommendedName>
        <fullName evidence="7">Large ribosomal subunit protein mL54</fullName>
    </recommendedName>
</protein>
<accession>A0A8T3D6V1</accession>
<dbReference type="AlphaFoldDB" id="A0A8T3D6V1"/>
<dbReference type="InterPro" id="IPR013870">
    <property type="entry name" value="Ribosomal_mL54"/>
</dbReference>
<evidence type="ECO:0000313" key="8">
    <source>
        <dbReference type="EMBL" id="KAI1891782.1"/>
    </source>
</evidence>
<dbReference type="Pfam" id="PF08561">
    <property type="entry name" value="Ribosomal_L37"/>
    <property type="match status" value="1"/>
</dbReference>
<keyword evidence="4" id="KW-0496">Mitochondrion</keyword>
<dbReference type="PANTHER" id="PTHR28595">
    <property type="entry name" value="39S RIBOSOMAL PROTEIN L54, MITOCHONDRIAL"/>
    <property type="match status" value="1"/>
</dbReference>
<sequence length="157" mass="17703">MAYYPVLNTASILRFTTTNNAGRFMNSFIYRIQTCGYAKKPTGKGKGKGAVKEGLKGPEVCKDPVKLTTHAVGVNIFKLGQDPPLQPREEYPEWLFQLDLGPPKKLSELDPESHQYWKKLVVYLKNRRVSLLQVLDIASWQTITEVPEAATRSDYTG</sequence>
<evidence type="ECO:0000256" key="3">
    <source>
        <dbReference type="ARBA" id="ARBA00022980"/>
    </source>
</evidence>
<evidence type="ECO:0000256" key="6">
    <source>
        <dbReference type="ARBA" id="ARBA00033752"/>
    </source>
</evidence>
<evidence type="ECO:0000256" key="2">
    <source>
        <dbReference type="ARBA" id="ARBA00022946"/>
    </source>
</evidence>
<evidence type="ECO:0000313" key="9">
    <source>
        <dbReference type="Proteomes" id="UP000829720"/>
    </source>
</evidence>